<feature type="region of interest" description="Disordered" evidence="4">
    <location>
        <begin position="1"/>
        <end position="20"/>
    </location>
</feature>
<dbReference type="CDD" id="cd13690">
    <property type="entry name" value="PBP2_GluB"/>
    <property type="match status" value="1"/>
</dbReference>
<evidence type="ECO:0000256" key="4">
    <source>
        <dbReference type="SAM" id="MobiDB-lite"/>
    </source>
</evidence>
<feature type="chain" id="PRO_5036842316" evidence="5">
    <location>
        <begin position="45"/>
        <end position="340"/>
    </location>
</feature>
<dbReference type="RefSeq" id="WP_191830190.1">
    <property type="nucleotide sequence ID" value="NZ_JACYHB010000017.1"/>
</dbReference>
<dbReference type="EMBL" id="JACYHB010000017">
    <property type="protein sequence ID" value="MBD8080618.1"/>
    <property type="molecule type" value="Genomic_DNA"/>
</dbReference>
<evidence type="ECO:0000256" key="2">
    <source>
        <dbReference type="ARBA" id="ARBA00022448"/>
    </source>
</evidence>
<organism evidence="7 8">
    <name type="scientific">Cellulosimicrobium arenosum</name>
    <dbReference type="NCBI Taxonomy" id="2708133"/>
    <lineage>
        <taxon>Bacteria</taxon>
        <taxon>Bacillati</taxon>
        <taxon>Actinomycetota</taxon>
        <taxon>Actinomycetes</taxon>
        <taxon>Micrococcales</taxon>
        <taxon>Promicromonosporaceae</taxon>
        <taxon>Cellulosimicrobium</taxon>
    </lineage>
</organism>
<name>A0A927J2C5_9MICO</name>
<dbReference type="PANTHER" id="PTHR30085:SF6">
    <property type="entry name" value="ABC TRANSPORTER GLUTAMINE-BINDING PROTEIN GLNH"/>
    <property type="match status" value="1"/>
</dbReference>
<keyword evidence="8" id="KW-1185">Reference proteome</keyword>
<feature type="signal peptide" evidence="5">
    <location>
        <begin position="1"/>
        <end position="44"/>
    </location>
</feature>
<feature type="compositionally biased region" description="Basic residues" evidence="4">
    <location>
        <begin position="8"/>
        <end position="19"/>
    </location>
</feature>
<accession>A0A927J2C5</accession>
<dbReference type="PANTHER" id="PTHR30085">
    <property type="entry name" value="AMINO ACID ABC TRANSPORTER PERMEASE"/>
    <property type="match status" value="1"/>
</dbReference>
<dbReference type="Proteomes" id="UP000610846">
    <property type="component" value="Unassembled WGS sequence"/>
</dbReference>
<reference evidence="7" key="1">
    <citation type="journal article" date="2018" name="Curr. Microbiol.">
        <title>Cellulosimicrobium arenosum sp. nov., Isolated from Marine Sediment Sand.</title>
        <authorList>
            <person name="Oh M."/>
            <person name="Kim J.H."/>
            <person name="Yoon J.H."/>
            <person name="Schumann P."/>
            <person name="Kim W."/>
        </authorList>
    </citation>
    <scope>NUCLEOTIDE SEQUENCE</scope>
    <source>
        <strain evidence="7">KCTC 49039</strain>
    </source>
</reference>
<reference evidence="7" key="2">
    <citation type="submission" date="2020-09" db="EMBL/GenBank/DDBJ databases">
        <authorList>
            <person name="Yu Y."/>
        </authorList>
    </citation>
    <scope>NUCLEOTIDE SEQUENCE</scope>
    <source>
        <strain evidence="7">KCTC 49039</strain>
    </source>
</reference>
<dbReference type="SUPFAM" id="SSF53850">
    <property type="entry name" value="Periplasmic binding protein-like II"/>
    <property type="match status" value="1"/>
</dbReference>
<proteinExistence type="inferred from homology"/>
<dbReference type="InterPro" id="IPR051455">
    <property type="entry name" value="Bact_solute-bind_prot3"/>
</dbReference>
<sequence>MSTTPRTTTRRTSTRRGARARAAIGTGLASALLLLTACSGPTGADDLRLEAPEPTAEEEAPAPSSTAPVECEDPLASYAPEGDLPAPGSLPSGSTMAEIRERGSLVVGVSADTLRMGSRNPLSGTIEGFDIDVLHEVSRAIFADPDRLRFRVITSGQRIEVLENGDVDLVARAFTINCERWDQIAFSAEYYHAGQKVLVARNSDAQGIDDLEGERVCAPESTTTLTRLEEYPGIEPVPAATHTQCLVLFQQGQVDAITGDDTILAGFAAQDPYAKVVGEAISDEPYGIGIPPENVDMVRFVNGVLEQMVADGTWADLYDRWLAELGPAPEPPEPVYGRAP</sequence>
<evidence type="ECO:0000256" key="1">
    <source>
        <dbReference type="ARBA" id="ARBA00010333"/>
    </source>
</evidence>
<protein>
    <submittedName>
        <fullName evidence="7">Glutamate ABC transporter substrate-binding protein</fullName>
    </submittedName>
</protein>
<dbReference type="GO" id="GO:0005576">
    <property type="term" value="C:extracellular region"/>
    <property type="evidence" value="ECO:0007669"/>
    <property type="project" value="TreeGrafter"/>
</dbReference>
<gene>
    <name evidence="7" type="ORF">IF651_16350</name>
</gene>
<dbReference type="GO" id="GO:0030288">
    <property type="term" value="C:outer membrane-bounded periplasmic space"/>
    <property type="evidence" value="ECO:0007669"/>
    <property type="project" value="TreeGrafter"/>
</dbReference>
<dbReference type="Gene3D" id="3.40.190.10">
    <property type="entry name" value="Periplasmic binding protein-like II"/>
    <property type="match status" value="2"/>
</dbReference>
<comment type="caution">
    <text evidence="7">The sequence shown here is derived from an EMBL/GenBank/DDBJ whole genome shotgun (WGS) entry which is preliminary data.</text>
</comment>
<dbReference type="InterPro" id="IPR001638">
    <property type="entry name" value="Solute-binding_3/MltF_N"/>
</dbReference>
<evidence type="ECO:0000259" key="6">
    <source>
        <dbReference type="SMART" id="SM00062"/>
    </source>
</evidence>
<comment type="similarity">
    <text evidence="1">Belongs to the bacterial solute-binding protein 3 family.</text>
</comment>
<keyword evidence="3 5" id="KW-0732">Signal</keyword>
<feature type="domain" description="Solute-binding protein family 3/N-terminal" evidence="6">
    <location>
        <begin position="104"/>
        <end position="325"/>
    </location>
</feature>
<evidence type="ECO:0000256" key="3">
    <source>
        <dbReference type="ARBA" id="ARBA00022729"/>
    </source>
</evidence>
<keyword evidence="2" id="KW-0813">Transport</keyword>
<evidence type="ECO:0000313" key="8">
    <source>
        <dbReference type="Proteomes" id="UP000610846"/>
    </source>
</evidence>
<dbReference type="Pfam" id="PF00497">
    <property type="entry name" value="SBP_bac_3"/>
    <property type="match status" value="1"/>
</dbReference>
<dbReference type="AlphaFoldDB" id="A0A927J2C5"/>
<dbReference type="GO" id="GO:0006865">
    <property type="term" value="P:amino acid transport"/>
    <property type="evidence" value="ECO:0007669"/>
    <property type="project" value="TreeGrafter"/>
</dbReference>
<evidence type="ECO:0000256" key="5">
    <source>
        <dbReference type="SAM" id="SignalP"/>
    </source>
</evidence>
<dbReference type="SMART" id="SM00062">
    <property type="entry name" value="PBPb"/>
    <property type="match status" value="1"/>
</dbReference>
<feature type="region of interest" description="Disordered" evidence="4">
    <location>
        <begin position="44"/>
        <end position="95"/>
    </location>
</feature>
<evidence type="ECO:0000313" key="7">
    <source>
        <dbReference type="EMBL" id="MBD8080618.1"/>
    </source>
</evidence>